<evidence type="ECO:0000313" key="4">
    <source>
        <dbReference type="EMBL" id="CAG4935381.1"/>
    </source>
</evidence>
<feature type="region of interest" description="Disordered" evidence="2">
    <location>
        <begin position="1"/>
        <end position="32"/>
    </location>
</feature>
<organism evidence="5 6">
    <name type="scientific">Parnassius apollo</name>
    <name type="common">Apollo butterfly</name>
    <name type="synonym">Papilio apollo</name>
    <dbReference type="NCBI Taxonomy" id="110799"/>
    <lineage>
        <taxon>Eukaryota</taxon>
        <taxon>Metazoa</taxon>
        <taxon>Ecdysozoa</taxon>
        <taxon>Arthropoda</taxon>
        <taxon>Hexapoda</taxon>
        <taxon>Insecta</taxon>
        <taxon>Pterygota</taxon>
        <taxon>Neoptera</taxon>
        <taxon>Endopterygota</taxon>
        <taxon>Lepidoptera</taxon>
        <taxon>Glossata</taxon>
        <taxon>Ditrysia</taxon>
        <taxon>Papilionoidea</taxon>
        <taxon>Papilionidae</taxon>
        <taxon>Parnassiinae</taxon>
        <taxon>Parnassini</taxon>
        <taxon>Parnassius</taxon>
        <taxon>Parnassius</taxon>
    </lineage>
</organism>
<feature type="compositionally biased region" description="Basic and acidic residues" evidence="2">
    <location>
        <begin position="22"/>
        <end position="32"/>
    </location>
</feature>
<name>A0A8S3XKR7_PARAO</name>
<dbReference type="InterPro" id="IPR057251">
    <property type="entry name" value="FP_C"/>
</dbReference>
<protein>
    <submittedName>
        <fullName evidence="5">(apollo) hypothetical protein</fullName>
    </submittedName>
</protein>
<reference evidence="5" key="1">
    <citation type="submission" date="2021-04" db="EMBL/GenBank/DDBJ databases">
        <authorList>
            <person name="Tunstrom K."/>
        </authorList>
    </citation>
    <scope>NUCLEOTIDE SEQUENCE</scope>
</reference>
<keyword evidence="6" id="KW-1185">Reference proteome</keyword>
<sequence>MPLNRSPLQASTSARRTNLQHCDSEPNIHTTPEKEYYINTAPRKRKHSNDTSNELSMIHDKFLSLFTSFKNEQDSKYSIILERMGEIKQQNEEIRHSINFMSDKYDSLLEKVRNLEEQNSAYYKRIQELEEKFERETHATKIELRNVPKKTHETKDDLLNILKKTGGVLGSTLQQSDVKNIYRINTKNERNKPIIADFTSCLTKDKFISNLKKYNKTHANNKLNTKDISMDGPAKPIYISDNLPQKTRQLFAAGRDFAKKNNYVFCWTSVGRVYLKKSEQSKPILIKCHEDLNKMSTE</sequence>
<feature type="domain" description="FP protein C-terminal" evidence="3">
    <location>
        <begin position="245"/>
        <end position="295"/>
    </location>
</feature>
<dbReference type="EMBL" id="CAJQZP010001217">
    <property type="protein sequence ID" value="CAG5031161.1"/>
    <property type="molecule type" value="Genomic_DNA"/>
</dbReference>
<evidence type="ECO:0000256" key="1">
    <source>
        <dbReference type="SAM" id="Coils"/>
    </source>
</evidence>
<comment type="caution">
    <text evidence="5">The sequence shown here is derived from an EMBL/GenBank/DDBJ whole genome shotgun (WGS) entry which is preliminary data.</text>
</comment>
<feature type="coiled-coil region" evidence="1">
    <location>
        <begin position="98"/>
        <end position="132"/>
    </location>
</feature>
<gene>
    <name evidence="5" type="ORF">PAPOLLO_LOCUS19644</name>
    <name evidence="4" type="ORF">PAPOLLO_LOCUS974</name>
</gene>
<evidence type="ECO:0000256" key="2">
    <source>
        <dbReference type="SAM" id="MobiDB-lite"/>
    </source>
</evidence>
<dbReference type="EMBL" id="CAJQZP010000058">
    <property type="protein sequence ID" value="CAG4935381.1"/>
    <property type="molecule type" value="Genomic_DNA"/>
</dbReference>
<evidence type="ECO:0000259" key="3">
    <source>
        <dbReference type="Pfam" id="PF25298"/>
    </source>
</evidence>
<proteinExistence type="predicted"/>
<dbReference type="Pfam" id="PF25298">
    <property type="entry name" value="Baculo_FP_2nd"/>
    <property type="match status" value="1"/>
</dbReference>
<feature type="compositionally biased region" description="Polar residues" evidence="2">
    <location>
        <begin position="1"/>
        <end position="21"/>
    </location>
</feature>
<dbReference type="Proteomes" id="UP000691718">
    <property type="component" value="Unassembled WGS sequence"/>
</dbReference>
<evidence type="ECO:0000313" key="6">
    <source>
        <dbReference type="Proteomes" id="UP000691718"/>
    </source>
</evidence>
<dbReference type="OrthoDB" id="7477547at2759"/>
<accession>A0A8S3XKR7</accession>
<dbReference type="AlphaFoldDB" id="A0A8S3XKR7"/>
<evidence type="ECO:0000313" key="5">
    <source>
        <dbReference type="EMBL" id="CAG5031161.1"/>
    </source>
</evidence>
<keyword evidence="1" id="KW-0175">Coiled coil</keyword>